<name>A0AAV0XL24_9HEMI</name>
<keyword evidence="2" id="KW-1185">Reference proteome</keyword>
<protein>
    <submittedName>
        <fullName evidence="1">Uncharacterized protein</fullName>
    </submittedName>
</protein>
<dbReference type="AlphaFoldDB" id="A0AAV0XL24"/>
<evidence type="ECO:0000313" key="1">
    <source>
        <dbReference type="EMBL" id="CAI6369349.1"/>
    </source>
</evidence>
<organism evidence="1 2">
    <name type="scientific">Macrosiphum euphorbiae</name>
    <name type="common">potato aphid</name>
    <dbReference type="NCBI Taxonomy" id="13131"/>
    <lineage>
        <taxon>Eukaryota</taxon>
        <taxon>Metazoa</taxon>
        <taxon>Ecdysozoa</taxon>
        <taxon>Arthropoda</taxon>
        <taxon>Hexapoda</taxon>
        <taxon>Insecta</taxon>
        <taxon>Pterygota</taxon>
        <taxon>Neoptera</taxon>
        <taxon>Paraneoptera</taxon>
        <taxon>Hemiptera</taxon>
        <taxon>Sternorrhyncha</taxon>
        <taxon>Aphidomorpha</taxon>
        <taxon>Aphidoidea</taxon>
        <taxon>Aphididae</taxon>
        <taxon>Macrosiphini</taxon>
        <taxon>Macrosiphum</taxon>
    </lineage>
</organism>
<dbReference type="Proteomes" id="UP001160148">
    <property type="component" value="Unassembled WGS sequence"/>
</dbReference>
<proteinExistence type="predicted"/>
<evidence type="ECO:0000313" key="2">
    <source>
        <dbReference type="Proteomes" id="UP001160148"/>
    </source>
</evidence>
<accession>A0AAV0XL24</accession>
<sequence length="99" mass="11385">MSLSRPVDQLIVIFAFTQETYELFVVFDVAQPFFYRCGKLNLDTPGTPRRDCRLLLIRWASTREEIQQHVKAKTGTATYDRNILLLCVMCVSIIAEISV</sequence>
<dbReference type="EMBL" id="CARXXK010000005">
    <property type="protein sequence ID" value="CAI6369349.1"/>
    <property type="molecule type" value="Genomic_DNA"/>
</dbReference>
<reference evidence="1 2" key="1">
    <citation type="submission" date="2023-01" db="EMBL/GenBank/DDBJ databases">
        <authorList>
            <person name="Whitehead M."/>
        </authorList>
    </citation>
    <scope>NUCLEOTIDE SEQUENCE [LARGE SCALE GENOMIC DNA]</scope>
</reference>
<gene>
    <name evidence="1" type="ORF">MEUPH1_LOCUS23597</name>
</gene>
<comment type="caution">
    <text evidence="1">The sequence shown here is derived from an EMBL/GenBank/DDBJ whole genome shotgun (WGS) entry which is preliminary data.</text>
</comment>